<dbReference type="GeneID" id="20227507"/>
<dbReference type="InParanoid" id="F0YSQ8"/>
<evidence type="ECO:0000313" key="2">
    <source>
        <dbReference type="EMBL" id="EGB01851.1"/>
    </source>
</evidence>
<dbReference type="RefSeq" id="XP_009043450.1">
    <property type="nucleotide sequence ID" value="XM_009045202.1"/>
</dbReference>
<sequence>LKRGRAGVEVAITKQYLEPRHTISGTCYRPNQSTMARNRQEARPRSRSSFTDVHTGNTTVSILLRVVAHPVRTKRAFPPLPKSDGIVAVIRQHFHEASLESRCGPGEHEKHTRVIRCETLRQRWERGDARQIQEAKQNPNDAGAAPEHLEVAEGRTNRGSISYHHLIDSITIYIVRNGMLEPIPADMHDGINTQKDKHSPQHLPCKLS</sequence>
<dbReference type="Proteomes" id="UP000002729">
    <property type="component" value="Unassembled WGS sequence"/>
</dbReference>
<dbReference type="KEGG" id="aaf:AURANDRAFT_69433"/>
<feature type="compositionally biased region" description="Basic and acidic residues" evidence="1">
    <location>
        <begin position="186"/>
        <end position="199"/>
    </location>
</feature>
<protein>
    <submittedName>
        <fullName evidence="2">Uncharacterized protein</fullName>
    </submittedName>
</protein>
<keyword evidence="3" id="KW-1185">Reference proteome</keyword>
<gene>
    <name evidence="2" type="ORF">AURANDRAFT_69433</name>
</gene>
<feature type="region of interest" description="Disordered" evidence="1">
    <location>
        <begin position="30"/>
        <end position="53"/>
    </location>
</feature>
<organism evidence="3">
    <name type="scientific">Aureococcus anophagefferens</name>
    <name type="common">Harmful bloom alga</name>
    <dbReference type="NCBI Taxonomy" id="44056"/>
    <lineage>
        <taxon>Eukaryota</taxon>
        <taxon>Sar</taxon>
        <taxon>Stramenopiles</taxon>
        <taxon>Ochrophyta</taxon>
        <taxon>Pelagophyceae</taxon>
        <taxon>Pelagomonadales</taxon>
        <taxon>Pelagomonadaceae</taxon>
        <taxon>Aureococcus</taxon>
    </lineage>
</organism>
<dbReference type="EMBL" id="GL834096">
    <property type="protein sequence ID" value="EGB01851.1"/>
    <property type="molecule type" value="Genomic_DNA"/>
</dbReference>
<proteinExistence type="predicted"/>
<reference evidence="2 3" key="1">
    <citation type="journal article" date="2011" name="Proc. Natl. Acad. Sci. U.S.A.">
        <title>Niche of harmful alga Aureococcus anophagefferens revealed through ecogenomics.</title>
        <authorList>
            <person name="Gobler C.J."/>
            <person name="Berry D.L."/>
            <person name="Dyhrman S.T."/>
            <person name="Wilhelm S.W."/>
            <person name="Salamov A."/>
            <person name="Lobanov A.V."/>
            <person name="Zhang Y."/>
            <person name="Collier J.L."/>
            <person name="Wurch L.L."/>
            <person name="Kustka A.B."/>
            <person name="Dill B.D."/>
            <person name="Shah M."/>
            <person name="VerBerkmoes N.C."/>
            <person name="Kuo A."/>
            <person name="Terry A."/>
            <person name="Pangilinan J."/>
            <person name="Lindquist E.A."/>
            <person name="Lucas S."/>
            <person name="Paulsen I.T."/>
            <person name="Hattenrath-Lehmann T.K."/>
            <person name="Talmage S.C."/>
            <person name="Walker E.A."/>
            <person name="Koch F."/>
            <person name="Burson A.M."/>
            <person name="Marcoval M.A."/>
            <person name="Tang Y.Z."/>
            <person name="Lecleir G.R."/>
            <person name="Coyne K.J."/>
            <person name="Berg G.M."/>
            <person name="Bertrand E.M."/>
            <person name="Saito M.A."/>
            <person name="Gladyshev V.N."/>
            <person name="Grigoriev I.V."/>
        </authorList>
    </citation>
    <scope>NUCLEOTIDE SEQUENCE [LARGE SCALE GENOMIC DNA]</scope>
    <source>
        <strain evidence="3">CCMP 1984</strain>
    </source>
</reference>
<name>F0YSQ8_AURAN</name>
<feature type="region of interest" description="Disordered" evidence="1">
    <location>
        <begin position="186"/>
        <end position="208"/>
    </location>
</feature>
<evidence type="ECO:0000256" key="1">
    <source>
        <dbReference type="SAM" id="MobiDB-lite"/>
    </source>
</evidence>
<dbReference type="AlphaFoldDB" id="F0YSQ8"/>
<feature type="region of interest" description="Disordered" evidence="1">
    <location>
        <begin position="128"/>
        <end position="147"/>
    </location>
</feature>
<feature type="non-terminal residue" evidence="2">
    <location>
        <position position="1"/>
    </location>
</feature>
<evidence type="ECO:0000313" key="3">
    <source>
        <dbReference type="Proteomes" id="UP000002729"/>
    </source>
</evidence>
<accession>F0YSQ8</accession>